<evidence type="ECO:0000259" key="1">
    <source>
        <dbReference type="Pfam" id="PF13229"/>
    </source>
</evidence>
<protein>
    <submittedName>
        <fullName evidence="2">Parallel beta-helix repeat protein</fullName>
    </submittedName>
</protein>
<dbReference type="Proteomes" id="UP000245655">
    <property type="component" value="Unassembled WGS sequence"/>
</dbReference>
<proteinExistence type="predicted"/>
<dbReference type="InterPro" id="IPR011050">
    <property type="entry name" value="Pectin_lyase_fold/virulence"/>
</dbReference>
<sequence length="433" mass="47022">MVSSSRLFVTISLISATIGLTACEGVPFSGSSAHSSLDKADLKQPLIIDAKLPKAMTTIDCAQLTPKQIVKVKGHSVLSASCDLTAKSIRFELNDSHSSLDCQGALLSTRVDDASKVSAIIIKPKTDSAIEDITVANCHVDGYGHALHIRQYSQPNQRYARGLIDPAANRALAPSAIRVINVSSQNSTNSGMFVGDHVHGVSFDKVRIQNAGTVGLYLEFGSRDNVIKNSVFVGNGFRTFKPNREAIAVDSSSNNRIENNQFIHNGAGSILLYRNCFEHADDSTRGNHFKRTESSRDNIIRGNIFNDEPVGVWVASRQSRNLKGFECGAYLLKQTPFASYHLDSAKDNQIIDNRFEQVDQGIIVEDDGTFISGNQFAADVNLPISIGSEIREDSAAGAIKETVIKNNIFTGKTAEQAIKIREASKTATHIEQP</sequence>
<dbReference type="GeneID" id="60255167"/>
<feature type="domain" description="Right handed beta helix" evidence="1">
    <location>
        <begin position="133"/>
        <end position="291"/>
    </location>
</feature>
<name>A0A2V2A8C7_PSYIM</name>
<dbReference type="Gene3D" id="2.160.20.10">
    <property type="entry name" value="Single-stranded right-handed beta-helix, Pectin lyase-like"/>
    <property type="match status" value="1"/>
</dbReference>
<dbReference type="InterPro" id="IPR006626">
    <property type="entry name" value="PbH1"/>
</dbReference>
<comment type="caution">
    <text evidence="2">The sequence shown here is derived from an EMBL/GenBank/DDBJ whole genome shotgun (WGS) entry which is preliminary data.</text>
</comment>
<reference evidence="2 3" key="1">
    <citation type="submission" date="2018-05" db="EMBL/GenBank/DDBJ databases">
        <title>Genomic Encyclopedia of Type Strains, Phase IV (KMG-IV): sequencing the most valuable type-strain genomes for metagenomic binning, comparative biology and taxonomic classification.</title>
        <authorList>
            <person name="Goeker M."/>
        </authorList>
    </citation>
    <scope>NUCLEOTIDE SEQUENCE [LARGE SCALE GENOMIC DNA]</scope>
    <source>
        <strain evidence="2 3">DSM 7229</strain>
    </source>
</reference>
<dbReference type="SMART" id="SM00710">
    <property type="entry name" value="PbH1"/>
    <property type="match status" value="7"/>
</dbReference>
<evidence type="ECO:0000313" key="3">
    <source>
        <dbReference type="Proteomes" id="UP000245655"/>
    </source>
</evidence>
<dbReference type="AlphaFoldDB" id="A0A2V2A8C7"/>
<dbReference type="Pfam" id="PF13229">
    <property type="entry name" value="Beta_helix"/>
    <property type="match status" value="1"/>
</dbReference>
<evidence type="ECO:0000313" key="2">
    <source>
        <dbReference type="EMBL" id="PWK12972.1"/>
    </source>
</evidence>
<gene>
    <name evidence="2" type="ORF">C8D84_106102</name>
</gene>
<dbReference type="RefSeq" id="WP_109591042.1">
    <property type="nucleotide sequence ID" value="NZ_CAJGZY010000007.1"/>
</dbReference>
<dbReference type="InterPro" id="IPR012334">
    <property type="entry name" value="Pectin_lyas_fold"/>
</dbReference>
<dbReference type="InterPro" id="IPR039448">
    <property type="entry name" value="Beta_helix"/>
</dbReference>
<keyword evidence="3" id="KW-1185">Reference proteome</keyword>
<dbReference type="SUPFAM" id="SSF51126">
    <property type="entry name" value="Pectin lyase-like"/>
    <property type="match status" value="1"/>
</dbReference>
<dbReference type="PROSITE" id="PS51257">
    <property type="entry name" value="PROKAR_LIPOPROTEIN"/>
    <property type="match status" value="1"/>
</dbReference>
<accession>A0A2V2A8C7</accession>
<dbReference type="EMBL" id="QGGM01000006">
    <property type="protein sequence ID" value="PWK12972.1"/>
    <property type="molecule type" value="Genomic_DNA"/>
</dbReference>
<organism evidence="2 3">
    <name type="scientific">Psychrobacter immobilis</name>
    <dbReference type="NCBI Taxonomy" id="498"/>
    <lineage>
        <taxon>Bacteria</taxon>
        <taxon>Pseudomonadati</taxon>
        <taxon>Pseudomonadota</taxon>
        <taxon>Gammaproteobacteria</taxon>
        <taxon>Moraxellales</taxon>
        <taxon>Moraxellaceae</taxon>
        <taxon>Psychrobacter</taxon>
    </lineage>
</organism>